<dbReference type="Pfam" id="PF14278">
    <property type="entry name" value="TetR_C_8"/>
    <property type="match status" value="1"/>
</dbReference>
<dbReference type="InterPro" id="IPR009057">
    <property type="entry name" value="Homeodomain-like_sf"/>
</dbReference>
<organism evidence="4 5">
    <name type="scientific">Streptococcus suis</name>
    <dbReference type="NCBI Taxonomy" id="1307"/>
    <lineage>
        <taxon>Bacteria</taxon>
        <taxon>Bacillati</taxon>
        <taxon>Bacillota</taxon>
        <taxon>Bacilli</taxon>
        <taxon>Lactobacillales</taxon>
        <taxon>Streptococcaceae</taxon>
        <taxon>Streptococcus</taxon>
    </lineage>
</organism>
<dbReference type="PANTHER" id="PTHR43479:SF7">
    <property type="entry name" value="TETR-FAMILY TRANSCRIPTIONAL REGULATOR"/>
    <property type="match status" value="1"/>
</dbReference>
<evidence type="ECO:0000256" key="1">
    <source>
        <dbReference type="ARBA" id="ARBA00023125"/>
    </source>
</evidence>
<dbReference type="InterPro" id="IPR050624">
    <property type="entry name" value="HTH-type_Tx_Regulator"/>
</dbReference>
<dbReference type="Gene3D" id="1.10.357.10">
    <property type="entry name" value="Tetracycline Repressor, domain 2"/>
    <property type="match status" value="1"/>
</dbReference>
<dbReference type="EMBL" id="FIFW01000002">
    <property type="protein sequence ID" value="CYU18184.1"/>
    <property type="molecule type" value="Genomic_DNA"/>
</dbReference>
<dbReference type="InterPro" id="IPR001647">
    <property type="entry name" value="HTH_TetR"/>
</dbReference>
<dbReference type="InterPro" id="IPR036271">
    <property type="entry name" value="Tet_transcr_reg_TetR-rel_C_sf"/>
</dbReference>
<feature type="domain" description="HTH tetR-type" evidence="3">
    <location>
        <begin position="5"/>
        <end position="65"/>
    </location>
</feature>
<dbReference type="SUPFAM" id="SSF48498">
    <property type="entry name" value="Tetracyclin repressor-like, C-terminal domain"/>
    <property type="match status" value="1"/>
</dbReference>
<evidence type="ECO:0000313" key="4">
    <source>
        <dbReference type="EMBL" id="CYU18184.1"/>
    </source>
</evidence>
<evidence type="ECO:0000313" key="5">
    <source>
        <dbReference type="Proteomes" id="UP000073434"/>
    </source>
</evidence>
<dbReference type="Proteomes" id="UP000073434">
    <property type="component" value="Unassembled WGS sequence"/>
</dbReference>
<dbReference type="Pfam" id="PF00440">
    <property type="entry name" value="TetR_N"/>
    <property type="match status" value="1"/>
</dbReference>
<dbReference type="InterPro" id="IPR012738">
    <property type="entry name" value="Tscrpt_reg_DhaS"/>
</dbReference>
<feature type="DNA-binding region" description="H-T-H motif" evidence="2">
    <location>
        <begin position="28"/>
        <end position="47"/>
    </location>
</feature>
<proteinExistence type="predicted"/>
<dbReference type="InterPro" id="IPR039532">
    <property type="entry name" value="TetR_C_Firmicutes"/>
</dbReference>
<dbReference type="PANTHER" id="PTHR43479">
    <property type="entry name" value="ACREF/ENVCD OPERON REPRESSOR-RELATED"/>
    <property type="match status" value="1"/>
</dbReference>
<evidence type="ECO:0000256" key="2">
    <source>
        <dbReference type="PROSITE-ProRule" id="PRU00335"/>
    </source>
</evidence>
<sequence length="193" mass="22959">MPTSLITKKRIAKAFKRQLSIKSFDKLSVVDIMQEAGIRRQTFYNHFLDKYELLDWIFETELQEQVTDNLTYISGVKLLDELLYYIDCNQVFYKHLFEIEGQNDFVTYLEGYFRVLMEKLLAEYQSKEGRYFTRQEQEFLVTYHSSAWIGLIKKGLVQSPCAIHSMYGQIITLLEQSFSNHNSREKRDGIYKK</sequence>
<dbReference type="AlphaFoldDB" id="A0A0Z8C3P0"/>
<gene>
    <name evidence="4" type="primary">dhaS</name>
    <name evidence="4" type="ORF">ERS132385_00189</name>
</gene>
<keyword evidence="1 2" id="KW-0238">DNA-binding</keyword>
<evidence type="ECO:0000259" key="3">
    <source>
        <dbReference type="PROSITE" id="PS50977"/>
    </source>
</evidence>
<name>A0A0Z8C3P0_STRSU</name>
<dbReference type="PROSITE" id="PS50977">
    <property type="entry name" value="HTH_TETR_2"/>
    <property type="match status" value="1"/>
</dbReference>
<dbReference type="GO" id="GO:0003677">
    <property type="term" value="F:DNA binding"/>
    <property type="evidence" value="ECO:0007669"/>
    <property type="project" value="UniProtKB-UniRule"/>
</dbReference>
<accession>A0A0Z8C3P0</accession>
<reference evidence="4 5" key="1">
    <citation type="submission" date="2016-02" db="EMBL/GenBank/DDBJ databases">
        <authorList>
            <consortium name="Pathogen Informatics"/>
        </authorList>
    </citation>
    <scope>NUCLEOTIDE SEQUENCE [LARGE SCALE GENOMIC DNA]</scope>
    <source>
        <strain evidence="4 5">LSS23</strain>
    </source>
</reference>
<dbReference type="NCBIfam" id="TIGR02366">
    <property type="entry name" value="DHAK_reg"/>
    <property type="match status" value="1"/>
</dbReference>
<dbReference type="RefSeq" id="WP_044687518.1">
    <property type="nucleotide sequence ID" value="NZ_CEEW01000006.1"/>
</dbReference>
<protein>
    <submittedName>
        <fullName evidence="4">Transcriptional regulator</fullName>
    </submittedName>
</protein>
<dbReference type="SUPFAM" id="SSF46689">
    <property type="entry name" value="Homeodomain-like"/>
    <property type="match status" value="1"/>
</dbReference>